<dbReference type="EMBL" id="SIHI01000001">
    <property type="protein sequence ID" value="TWT57243.1"/>
    <property type="molecule type" value="Genomic_DNA"/>
</dbReference>
<dbReference type="Proteomes" id="UP000317243">
    <property type="component" value="Unassembled WGS sequence"/>
</dbReference>
<organism evidence="4 5">
    <name type="scientific">Thalassoglobus neptunius</name>
    <dbReference type="NCBI Taxonomy" id="1938619"/>
    <lineage>
        <taxon>Bacteria</taxon>
        <taxon>Pseudomonadati</taxon>
        <taxon>Planctomycetota</taxon>
        <taxon>Planctomycetia</taxon>
        <taxon>Planctomycetales</taxon>
        <taxon>Planctomycetaceae</taxon>
        <taxon>Thalassoglobus</taxon>
    </lineage>
</organism>
<feature type="region of interest" description="Disordered" evidence="1">
    <location>
        <begin position="647"/>
        <end position="678"/>
    </location>
</feature>
<accession>A0A5C5X4T1</accession>
<dbReference type="Gene3D" id="3.40.50.300">
    <property type="entry name" value="P-loop containing nucleotide triphosphate hydrolases"/>
    <property type="match status" value="1"/>
</dbReference>
<dbReference type="InterPro" id="IPR046454">
    <property type="entry name" value="GpA_endonuclease"/>
</dbReference>
<dbReference type="RefSeq" id="WP_146507100.1">
    <property type="nucleotide sequence ID" value="NZ_SIHI01000001.1"/>
</dbReference>
<reference evidence="4 5" key="1">
    <citation type="submission" date="2019-02" db="EMBL/GenBank/DDBJ databases">
        <title>Deep-cultivation of Planctomycetes and their phenomic and genomic characterization uncovers novel biology.</title>
        <authorList>
            <person name="Wiegand S."/>
            <person name="Jogler M."/>
            <person name="Boedeker C."/>
            <person name="Pinto D."/>
            <person name="Vollmers J."/>
            <person name="Rivas-Marin E."/>
            <person name="Kohn T."/>
            <person name="Peeters S.H."/>
            <person name="Heuer A."/>
            <person name="Rast P."/>
            <person name="Oberbeckmann S."/>
            <person name="Bunk B."/>
            <person name="Jeske O."/>
            <person name="Meyerdierks A."/>
            <person name="Storesund J.E."/>
            <person name="Kallscheuer N."/>
            <person name="Luecker S."/>
            <person name="Lage O.M."/>
            <person name="Pohl T."/>
            <person name="Merkel B.J."/>
            <person name="Hornburger P."/>
            <person name="Mueller R.-W."/>
            <person name="Bruemmer F."/>
            <person name="Labrenz M."/>
            <person name="Spormann A.M."/>
            <person name="Op Den Camp H."/>
            <person name="Overmann J."/>
            <person name="Amann R."/>
            <person name="Jetten M.S.M."/>
            <person name="Mascher T."/>
            <person name="Medema M.H."/>
            <person name="Devos D.P."/>
            <person name="Kaster A.-K."/>
            <person name="Ovreas L."/>
            <person name="Rohde M."/>
            <person name="Galperin M.Y."/>
            <person name="Jogler C."/>
        </authorList>
    </citation>
    <scope>NUCLEOTIDE SEQUENCE [LARGE SCALE GENOMIC DNA]</scope>
    <source>
        <strain evidence="4 5">KOR42</strain>
    </source>
</reference>
<evidence type="ECO:0000259" key="3">
    <source>
        <dbReference type="Pfam" id="PF20454"/>
    </source>
</evidence>
<dbReference type="InterPro" id="IPR027417">
    <property type="entry name" value="P-loop_NTPase"/>
</dbReference>
<proteinExistence type="predicted"/>
<dbReference type="InterPro" id="IPR046453">
    <property type="entry name" value="GpA_ATPase"/>
</dbReference>
<name>A0A5C5X4T1_9PLAN</name>
<dbReference type="OrthoDB" id="230428at2"/>
<dbReference type="GO" id="GO:0016887">
    <property type="term" value="F:ATP hydrolysis activity"/>
    <property type="evidence" value="ECO:0007669"/>
    <property type="project" value="InterPro"/>
</dbReference>
<evidence type="ECO:0000259" key="2">
    <source>
        <dbReference type="Pfam" id="PF05876"/>
    </source>
</evidence>
<gene>
    <name evidence="4" type="ORF">KOR42_06010</name>
</gene>
<dbReference type="Pfam" id="PF05876">
    <property type="entry name" value="GpA_ATPase"/>
    <property type="match status" value="1"/>
</dbReference>
<sequence length="678" mass="77047">MNSVATLNSEQRFMAQLFRASRPRRLRPFSQWAESEIRLPSGLHEGKRYSTDRLPFTKMLLEELGKWKNHVIVGPVQSGKSLHGFILPSLYFLFERQENVILGLPDLNMAGHKWDKDIRPVIQASRYKRFLPESGQGSKQGSKVTSITFGNGAELTFMGGGGGDGQRAGATTRILIVTETEKLDEVGAKSKEGQTKIDQLIARTQGFGDEGQSFFECTVTTEDGFIWDEYCNGTRSRLFHLCKACGEWVSPEKEHLIGWEDAENEIDAHENSRFCCPNENCGILYTDEDRRQMNQDVRLVHRGQSINSKGEIVGDPPRTNTLGFRWSGFQNGLVSQGFLGRKLWLAMQSDDADIKMRARDQQDWAIPSPDPNVEKVDLDIAVVRGSHPNFLKRCNGIPQGELPKDCKHITAGIDVSRRLLQWGVECQNGQTIHCPDYGFHQNPNLDLVADEIAIEDGLRELTSALLEKYPKLSRGLIDVGNWMEDLLKIIPTLPGNVGKPEDFWTWRPSHGLPKYIHPLKSEHDKTKIPKDGTRHWYQSKYQAKSRRLWVFNFNANFIKGRVHRGFLIKPFDDEGNPSPGSVTLFGTNPEIHTQFARQITAEEYRVEFKRGRGNDPKWFKKRRDNHMFDVAVLNNLARSIVKYELERNPPPPANPTQVAPASSFVRSKPGGFVRRRRS</sequence>
<protein>
    <submittedName>
        <fullName evidence="4">Phage terminase large subunit (GpA)</fullName>
    </submittedName>
</protein>
<evidence type="ECO:0000256" key="1">
    <source>
        <dbReference type="SAM" id="MobiDB-lite"/>
    </source>
</evidence>
<feature type="domain" description="Phage terminase large subunit GpA ATPase" evidence="2">
    <location>
        <begin position="48"/>
        <end position="293"/>
    </location>
</feature>
<comment type="caution">
    <text evidence="4">The sequence shown here is derived from an EMBL/GenBank/DDBJ whole genome shotgun (WGS) entry which is preliminary data.</text>
</comment>
<feature type="domain" description="Terminase large subunit GpA endonuclease" evidence="3">
    <location>
        <begin position="390"/>
        <end position="644"/>
    </location>
</feature>
<evidence type="ECO:0000313" key="4">
    <source>
        <dbReference type="EMBL" id="TWT57243.1"/>
    </source>
</evidence>
<keyword evidence="5" id="KW-1185">Reference proteome</keyword>
<dbReference type="Pfam" id="PF20454">
    <property type="entry name" value="GpA_nuclease"/>
    <property type="match status" value="1"/>
</dbReference>
<dbReference type="GO" id="GO:0004519">
    <property type="term" value="F:endonuclease activity"/>
    <property type="evidence" value="ECO:0007669"/>
    <property type="project" value="InterPro"/>
</dbReference>
<evidence type="ECO:0000313" key="5">
    <source>
        <dbReference type="Proteomes" id="UP000317243"/>
    </source>
</evidence>
<dbReference type="AlphaFoldDB" id="A0A5C5X4T1"/>